<dbReference type="GO" id="GO:0004601">
    <property type="term" value="F:peroxidase activity"/>
    <property type="evidence" value="ECO:0007669"/>
    <property type="project" value="UniProtKB-KW"/>
</dbReference>
<dbReference type="RefSeq" id="WP_156610679.1">
    <property type="nucleotide sequence ID" value="NZ_WPCU01000008.1"/>
</dbReference>
<dbReference type="GO" id="GO:0020037">
    <property type="term" value="F:heme binding"/>
    <property type="evidence" value="ECO:0007669"/>
    <property type="project" value="InterPro"/>
</dbReference>
<keyword evidence="4" id="KW-0479">Metal-binding</keyword>
<feature type="domain" description="Dyp-type peroxidase C-terminal" evidence="12">
    <location>
        <begin position="224"/>
        <end position="428"/>
    </location>
</feature>
<evidence type="ECO:0000256" key="7">
    <source>
        <dbReference type="ARBA" id="ARBA00023004"/>
    </source>
</evidence>
<evidence type="ECO:0000256" key="10">
    <source>
        <dbReference type="SAM" id="Phobius"/>
    </source>
</evidence>
<feature type="compositionally biased region" description="Basic and acidic residues" evidence="9">
    <location>
        <begin position="361"/>
        <end position="374"/>
    </location>
</feature>
<evidence type="ECO:0000256" key="3">
    <source>
        <dbReference type="ARBA" id="ARBA00022617"/>
    </source>
</evidence>
<dbReference type="Pfam" id="PF20628">
    <property type="entry name" value="Dyp_perox_C"/>
    <property type="match status" value="1"/>
</dbReference>
<reference evidence="13 14" key="1">
    <citation type="submission" date="2019-12" db="EMBL/GenBank/DDBJ databases">
        <title>Auraticoccus cholistani sp. nov., an actinomycete isolated from soil of Cholistan desert.</title>
        <authorList>
            <person name="Cheema M.T."/>
        </authorList>
    </citation>
    <scope>NUCLEOTIDE SEQUENCE [LARGE SCALE GENOMIC DNA]</scope>
    <source>
        <strain evidence="13 14">F435</strain>
    </source>
</reference>
<dbReference type="GO" id="GO:0046872">
    <property type="term" value="F:metal ion binding"/>
    <property type="evidence" value="ECO:0007669"/>
    <property type="project" value="UniProtKB-KW"/>
</dbReference>
<comment type="cofactor">
    <cofactor evidence="1">
        <name>heme b</name>
        <dbReference type="ChEBI" id="CHEBI:60344"/>
    </cofactor>
</comment>
<dbReference type="InterPro" id="IPR006314">
    <property type="entry name" value="Dyp_peroxidase"/>
</dbReference>
<dbReference type="SUPFAM" id="SSF54909">
    <property type="entry name" value="Dimeric alpha+beta barrel"/>
    <property type="match status" value="1"/>
</dbReference>
<comment type="similarity">
    <text evidence="8">Belongs to the DyP-type peroxidase family.</text>
</comment>
<keyword evidence="10" id="KW-0812">Transmembrane</keyword>
<feature type="domain" description="Dyp-type peroxidase N-terminal" evidence="11">
    <location>
        <begin position="64"/>
        <end position="215"/>
    </location>
</feature>
<dbReference type="PANTHER" id="PTHR30521:SF4">
    <property type="entry name" value="DEFERROCHELATASE"/>
    <property type="match status" value="1"/>
</dbReference>
<dbReference type="PANTHER" id="PTHR30521">
    <property type="entry name" value="DEFERROCHELATASE/PEROXIDASE"/>
    <property type="match status" value="1"/>
</dbReference>
<evidence type="ECO:0000259" key="12">
    <source>
        <dbReference type="Pfam" id="PF20628"/>
    </source>
</evidence>
<evidence type="ECO:0000256" key="9">
    <source>
        <dbReference type="SAM" id="MobiDB-lite"/>
    </source>
</evidence>
<evidence type="ECO:0000313" key="13">
    <source>
        <dbReference type="EMBL" id="MVA76821.1"/>
    </source>
</evidence>
<dbReference type="InterPro" id="IPR011008">
    <property type="entry name" value="Dimeric_a/b-barrel"/>
</dbReference>
<dbReference type="PROSITE" id="PS51404">
    <property type="entry name" value="DYP_PEROXIDASE"/>
    <property type="match status" value="1"/>
</dbReference>
<dbReference type="PROSITE" id="PS51318">
    <property type="entry name" value="TAT"/>
    <property type="match status" value="1"/>
</dbReference>
<feature type="transmembrane region" description="Helical" evidence="10">
    <location>
        <begin position="21"/>
        <end position="43"/>
    </location>
</feature>
<dbReference type="AlphaFoldDB" id="A0A6A9UVS1"/>
<sequence length="445" mass="47227">MSQHETPADPTPRSPTSTRRVLLGSAIATVGGAAAIGLAGGGLGARPSPPSPPEEVVPVFGAHQAGVDTPQQRYAMLVAADLTVGDAGALRRLLRDLTATIARITRGEDPPPSPLFRDGAVVPTDFATGLPPSRLTVTVGVGPAVFDLPGVGEPPPRRLRPLPEFEGDALDPRWAGGDLLLQICADDPQVVSAAMRSLRARIPGYARLRWTQSGFLSTPVDGGTPRNMFGHKDGTSNPRPGSAELEQTVWARDDEPAWFAGGTYLVFRKIRMRTADWDLTPRDEQDAVIGRRRSDGAPLTGREEHDEPDLEATAGGRPVIAADAHVRRVRGFSMLRRSYSYDYGQLIATAGGEPDPTAATQEHEHAPGTPEHTHGGHGALDVGLLFCAYGNDPDAQFVAAQRRSAAADRLNRFVTHTGSAIFAVLPGCSPEGYLGETLLRTPTLG</sequence>
<evidence type="ECO:0000256" key="4">
    <source>
        <dbReference type="ARBA" id="ARBA00022723"/>
    </source>
</evidence>
<keyword evidence="10" id="KW-1133">Transmembrane helix</keyword>
<dbReference type="EMBL" id="WPCU01000008">
    <property type="protein sequence ID" value="MVA76821.1"/>
    <property type="molecule type" value="Genomic_DNA"/>
</dbReference>
<keyword evidence="7" id="KW-0408">Iron</keyword>
<keyword evidence="14" id="KW-1185">Reference proteome</keyword>
<dbReference type="GO" id="GO:0005829">
    <property type="term" value="C:cytosol"/>
    <property type="evidence" value="ECO:0007669"/>
    <property type="project" value="TreeGrafter"/>
</dbReference>
<feature type="region of interest" description="Disordered" evidence="9">
    <location>
        <begin position="350"/>
        <end position="375"/>
    </location>
</feature>
<evidence type="ECO:0000256" key="8">
    <source>
        <dbReference type="ARBA" id="ARBA00025737"/>
    </source>
</evidence>
<keyword evidence="2 13" id="KW-0575">Peroxidase</keyword>
<feature type="region of interest" description="Disordered" evidence="9">
    <location>
        <begin position="288"/>
        <end position="315"/>
    </location>
</feature>
<name>A0A6A9UVS1_9ACTN</name>
<gene>
    <name evidence="13" type="ORF">GC722_12420</name>
</gene>
<evidence type="ECO:0000256" key="2">
    <source>
        <dbReference type="ARBA" id="ARBA00022559"/>
    </source>
</evidence>
<evidence type="ECO:0000256" key="5">
    <source>
        <dbReference type="ARBA" id="ARBA00022729"/>
    </source>
</evidence>
<evidence type="ECO:0000256" key="6">
    <source>
        <dbReference type="ARBA" id="ARBA00023002"/>
    </source>
</evidence>
<keyword evidence="3" id="KW-0349">Heme</keyword>
<comment type="caution">
    <text evidence="13">The sequence shown here is derived from an EMBL/GenBank/DDBJ whole genome shotgun (WGS) entry which is preliminary data.</text>
</comment>
<evidence type="ECO:0000256" key="1">
    <source>
        <dbReference type="ARBA" id="ARBA00001970"/>
    </source>
</evidence>
<evidence type="ECO:0000259" key="11">
    <source>
        <dbReference type="Pfam" id="PF04261"/>
    </source>
</evidence>
<keyword evidence="6" id="KW-0560">Oxidoreductase</keyword>
<proteinExistence type="inferred from homology"/>
<dbReference type="InterPro" id="IPR048327">
    <property type="entry name" value="Dyp_perox_N"/>
</dbReference>
<dbReference type="NCBIfam" id="TIGR01413">
    <property type="entry name" value="Dyp_perox_fam"/>
    <property type="match status" value="1"/>
</dbReference>
<evidence type="ECO:0000313" key="14">
    <source>
        <dbReference type="Proteomes" id="UP000435304"/>
    </source>
</evidence>
<keyword evidence="5" id="KW-0732">Signal</keyword>
<dbReference type="InterPro" id="IPR006311">
    <property type="entry name" value="TAT_signal"/>
</dbReference>
<protein>
    <submittedName>
        <fullName evidence="13">Dyp-type peroxidase</fullName>
    </submittedName>
</protein>
<dbReference type="InterPro" id="IPR048328">
    <property type="entry name" value="Dyp_perox_C"/>
</dbReference>
<dbReference type="Proteomes" id="UP000435304">
    <property type="component" value="Unassembled WGS sequence"/>
</dbReference>
<organism evidence="13 14">
    <name type="scientific">Auraticoccus cholistanensis</name>
    <dbReference type="NCBI Taxonomy" id="2656650"/>
    <lineage>
        <taxon>Bacteria</taxon>
        <taxon>Bacillati</taxon>
        <taxon>Actinomycetota</taxon>
        <taxon>Actinomycetes</taxon>
        <taxon>Propionibacteriales</taxon>
        <taxon>Propionibacteriaceae</taxon>
        <taxon>Auraticoccus</taxon>
    </lineage>
</organism>
<dbReference type="Pfam" id="PF04261">
    <property type="entry name" value="Dyp_perox_N"/>
    <property type="match status" value="1"/>
</dbReference>
<accession>A0A6A9UVS1</accession>
<keyword evidence="10" id="KW-0472">Membrane</keyword>